<dbReference type="Proteomes" id="UP000827092">
    <property type="component" value="Unassembled WGS sequence"/>
</dbReference>
<comment type="caution">
    <text evidence="1">The sequence shown here is derived from an EMBL/GenBank/DDBJ whole genome shotgun (WGS) entry which is preliminary data.</text>
</comment>
<dbReference type="EMBL" id="JAFNEN010000184">
    <property type="protein sequence ID" value="KAG8190423.1"/>
    <property type="molecule type" value="Genomic_DNA"/>
</dbReference>
<evidence type="ECO:0000313" key="2">
    <source>
        <dbReference type="Proteomes" id="UP000827092"/>
    </source>
</evidence>
<dbReference type="AlphaFoldDB" id="A0AAV6V312"/>
<sequence>MSTNSCLFANDKRYGGSCEDTSSSMFAPYCNIKIEDITDSEDDATASAHQDIKRIADKDSKILVGEKTRFTTTWGTLFLEVHHKHKNNVHGRKPYSK</sequence>
<protein>
    <submittedName>
        <fullName evidence="1">Uncharacterized protein</fullName>
    </submittedName>
</protein>
<evidence type="ECO:0000313" key="1">
    <source>
        <dbReference type="EMBL" id="KAG8190423.1"/>
    </source>
</evidence>
<name>A0AAV6V312_9ARAC</name>
<accession>A0AAV6V312</accession>
<proteinExistence type="predicted"/>
<organism evidence="1 2">
    <name type="scientific">Oedothorax gibbosus</name>
    <dbReference type="NCBI Taxonomy" id="931172"/>
    <lineage>
        <taxon>Eukaryota</taxon>
        <taxon>Metazoa</taxon>
        <taxon>Ecdysozoa</taxon>
        <taxon>Arthropoda</taxon>
        <taxon>Chelicerata</taxon>
        <taxon>Arachnida</taxon>
        <taxon>Araneae</taxon>
        <taxon>Araneomorphae</taxon>
        <taxon>Entelegynae</taxon>
        <taxon>Araneoidea</taxon>
        <taxon>Linyphiidae</taxon>
        <taxon>Erigoninae</taxon>
        <taxon>Oedothorax</taxon>
    </lineage>
</organism>
<gene>
    <name evidence="1" type="ORF">JTE90_009260</name>
</gene>
<keyword evidence="2" id="KW-1185">Reference proteome</keyword>
<reference evidence="1 2" key="1">
    <citation type="journal article" date="2022" name="Nat. Ecol. Evol.">
        <title>A masculinizing supergene underlies an exaggerated male reproductive morph in a spider.</title>
        <authorList>
            <person name="Hendrickx F."/>
            <person name="De Corte Z."/>
            <person name="Sonet G."/>
            <person name="Van Belleghem S.M."/>
            <person name="Kostlbacher S."/>
            <person name="Vangestel C."/>
        </authorList>
    </citation>
    <scope>NUCLEOTIDE SEQUENCE [LARGE SCALE GENOMIC DNA]</scope>
    <source>
        <strain evidence="1">W744_W776</strain>
    </source>
</reference>